<keyword evidence="2" id="KW-1185">Reference proteome</keyword>
<gene>
    <name evidence="1" type="ORF">LBV24_04205</name>
</gene>
<dbReference type="Proteomes" id="UP001198402">
    <property type="component" value="Unassembled WGS sequence"/>
</dbReference>
<organism evidence="1 2">
    <name type="scientific">Winogradskyella vincentii</name>
    <dbReference type="NCBI Taxonomy" id="2877122"/>
    <lineage>
        <taxon>Bacteria</taxon>
        <taxon>Pseudomonadati</taxon>
        <taxon>Bacteroidota</taxon>
        <taxon>Flavobacteriia</taxon>
        <taxon>Flavobacteriales</taxon>
        <taxon>Flavobacteriaceae</taxon>
        <taxon>Winogradskyella</taxon>
    </lineage>
</organism>
<sequence>MKKSLLIILFTLFVFSGFSQSRTEHYVLPEFTEGIVLLKNGERSKGILNYNALTDNIIIQKEGKLMPLNNNLARNTDTLYVSNRKFVNRHGKFMELLLNSNGTLFVEYYCVLKSNTEDRNAYGSSSQTSTTVVASQVRNQGVLYNLELPELYVAELKLRYHFIKDGRESGFETIRDIKKFYANRKKEYNSFKKSNKVDYKNPKSVAELVSYLNSL</sequence>
<dbReference type="EMBL" id="JAIUJS010000002">
    <property type="protein sequence ID" value="MCA0152406.1"/>
    <property type="molecule type" value="Genomic_DNA"/>
</dbReference>
<dbReference type="RefSeq" id="WP_224477342.1">
    <property type="nucleotide sequence ID" value="NZ_JAIUJS010000002.1"/>
</dbReference>
<evidence type="ECO:0000313" key="1">
    <source>
        <dbReference type="EMBL" id="MCA0152406.1"/>
    </source>
</evidence>
<reference evidence="2" key="1">
    <citation type="submission" date="2023-07" db="EMBL/GenBank/DDBJ databases">
        <authorList>
            <person name="Yue Y."/>
        </authorList>
    </citation>
    <scope>NUCLEOTIDE SEQUENCE [LARGE SCALE GENOMIC DNA]</scope>
    <source>
        <strain evidence="2">2Y89</strain>
    </source>
</reference>
<name>A0ABS7XYG8_9FLAO</name>
<accession>A0ABS7XYG8</accession>
<evidence type="ECO:0000313" key="2">
    <source>
        <dbReference type="Proteomes" id="UP001198402"/>
    </source>
</evidence>
<comment type="caution">
    <text evidence="1">The sequence shown here is derived from an EMBL/GenBank/DDBJ whole genome shotgun (WGS) entry which is preliminary data.</text>
</comment>
<protein>
    <submittedName>
        <fullName evidence="1">Uncharacterized protein</fullName>
    </submittedName>
</protein>
<proteinExistence type="predicted"/>